<reference evidence="15 16" key="1">
    <citation type="submission" date="2016-09" db="EMBL/GenBank/DDBJ databases">
        <title>Complete genome sequence of Actinomyces hongkongensis HKU8.</title>
        <authorList>
            <person name="Gao Y.-X."/>
            <person name="Zhou Y.-Y."/>
            <person name="Xie Y."/>
            <person name="Wang M."/>
            <person name="Wang S.-J."/>
            <person name="Shen S.-G."/>
        </authorList>
    </citation>
    <scope>NUCLEOTIDE SEQUENCE [LARGE SCALE GENOMIC DNA]</scope>
    <source>
        <strain evidence="15 16">HKU8</strain>
    </source>
</reference>
<accession>A0A1D8B193</accession>
<comment type="subcellular location">
    <subcellularLocation>
        <location evidence="1">Membrane</location>
        <topology evidence="1">Multi-pass membrane protein</topology>
    </subcellularLocation>
</comment>
<keyword evidence="4" id="KW-0633">Potassium transport</keyword>
<comment type="catalytic activity">
    <reaction evidence="12">
        <text>K(+)(in) = K(+)(out)</text>
        <dbReference type="Rhea" id="RHEA:29463"/>
        <dbReference type="ChEBI" id="CHEBI:29103"/>
    </reaction>
</comment>
<dbReference type="RefSeq" id="WP_009743207.1">
    <property type="nucleotide sequence ID" value="NZ_CP017298.1"/>
</dbReference>
<evidence type="ECO:0000256" key="10">
    <source>
        <dbReference type="ARBA" id="ARBA00023136"/>
    </source>
</evidence>
<name>A0A1D8B193_9ACTO</name>
<dbReference type="PANTHER" id="PTHR31462">
    <property type="entry name" value="ENDOSOMAL/LYSOSOMAL POTASSIUM CHANNEL TMEM175"/>
    <property type="match status" value="1"/>
</dbReference>
<evidence type="ECO:0000313" key="16">
    <source>
        <dbReference type="Proteomes" id="UP000095214"/>
    </source>
</evidence>
<feature type="transmembrane region" description="Helical" evidence="14">
    <location>
        <begin position="100"/>
        <end position="121"/>
    </location>
</feature>
<evidence type="ECO:0000313" key="15">
    <source>
        <dbReference type="EMBL" id="AOS46906.1"/>
    </source>
</evidence>
<sequence>MKFLKRSSRSAAAKGSGGAKGFAQIGSGRLEAFSDGVMAIAITLLSLDIKLPEYSGDLLDDLAALWPTYVGFVLSFMLIGQVWLNHHAVFHILRAVDQRVLVFNLLLLLDVVFLPFATSVLTNSLERGSQARVGAVFYGGVMVVGGLLFNALWHSAIRNPSNLRHEIPRSVVRRMSLRFALGPVLYAFACVLGAINAWLSIGTYVCLIVFYMMDSMAAPRNGA</sequence>
<evidence type="ECO:0000256" key="13">
    <source>
        <dbReference type="SAM" id="MobiDB-lite"/>
    </source>
</evidence>
<keyword evidence="9" id="KW-0406">Ion transport</keyword>
<dbReference type="GO" id="GO:0005267">
    <property type="term" value="F:potassium channel activity"/>
    <property type="evidence" value="ECO:0007669"/>
    <property type="project" value="UniProtKB-KW"/>
</dbReference>
<keyword evidence="11" id="KW-0407">Ion channel</keyword>
<gene>
    <name evidence="15" type="ORF">BH719_02680</name>
</gene>
<evidence type="ECO:0000256" key="8">
    <source>
        <dbReference type="ARBA" id="ARBA00022989"/>
    </source>
</evidence>
<feature type="region of interest" description="Disordered" evidence="13">
    <location>
        <begin position="1"/>
        <end position="21"/>
    </location>
</feature>
<keyword evidence="8 14" id="KW-1133">Transmembrane helix</keyword>
<evidence type="ECO:0000256" key="11">
    <source>
        <dbReference type="ARBA" id="ARBA00023303"/>
    </source>
</evidence>
<dbReference type="GO" id="GO:0015252">
    <property type="term" value="F:proton channel activity"/>
    <property type="evidence" value="ECO:0007669"/>
    <property type="project" value="InterPro"/>
</dbReference>
<keyword evidence="6" id="KW-0631">Potassium channel</keyword>
<organism evidence="15 16">
    <name type="scientific">Pauljensenia hongkongensis</name>
    <dbReference type="NCBI Taxonomy" id="178339"/>
    <lineage>
        <taxon>Bacteria</taxon>
        <taxon>Bacillati</taxon>
        <taxon>Actinomycetota</taxon>
        <taxon>Actinomycetes</taxon>
        <taxon>Actinomycetales</taxon>
        <taxon>Actinomycetaceae</taxon>
        <taxon>Pauljensenia</taxon>
    </lineage>
</organism>
<keyword evidence="7" id="KW-0630">Potassium</keyword>
<dbReference type="Proteomes" id="UP000095214">
    <property type="component" value="Chromosome"/>
</dbReference>
<feature type="transmembrane region" description="Helical" evidence="14">
    <location>
        <begin position="175"/>
        <end position="195"/>
    </location>
</feature>
<protein>
    <recommendedName>
        <fullName evidence="17">DUF1211 domain-containing membrane protein</fullName>
    </recommendedName>
</protein>
<evidence type="ECO:0000256" key="2">
    <source>
        <dbReference type="ARBA" id="ARBA00006920"/>
    </source>
</evidence>
<evidence type="ECO:0000256" key="3">
    <source>
        <dbReference type="ARBA" id="ARBA00022448"/>
    </source>
</evidence>
<dbReference type="AlphaFoldDB" id="A0A1D8B193"/>
<dbReference type="PANTHER" id="PTHR31462:SF5">
    <property type="entry name" value="ENDOSOMAL_LYSOSOMAL PROTON CHANNEL TMEM175"/>
    <property type="match status" value="1"/>
</dbReference>
<evidence type="ECO:0000256" key="6">
    <source>
        <dbReference type="ARBA" id="ARBA00022826"/>
    </source>
</evidence>
<dbReference type="EMBL" id="CP017298">
    <property type="protein sequence ID" value="AOS46906.1"/>
    <property type="molecule type" value="Genomic_DNA"/>
</dbReference>
<evidence type="ECO:0000256" key="7">
    <source>
        <dbReference type="ARBA" id="ARBA00022958"/>
    </source>
</evidence>
<keyword evidence="5 14" id="KW-0812">Transmembrane</keyword>
<dbReference type="STRING" id="178339.BH719_02680"/>
<feature type="transmembrane region" description="Helical" evidence="14">
    <location>
        <begin position="30"/>
        <end position="49"/>
    </location>
</feature>
<keyword evidence="3" id="KW-0813">Transport</keyword>
<evidence type="ECO:0008006" key="17">
    <source>
        <dbReference type="Google" id="ProtNLM"/>
    </source>
</evidence>
<evidence type="ECO:0000256" key="9">
    <source>
        <dbReference type="ARBA" id="ARBA00023065"/>
    </source>
</evidence>
<feature type="transmembrane region" description="Helical" evidence="14">
    <location>
        <begin position="69"/>
        <end position="93"/>
    </location>
</feature>
<feature type="transmembrane region" description="Helical" evidence="14">
    <location>
        <begin position="133"/>
        <end position="154"/>
    </location>
</feature>
<evidence type="ECO:0000256" key="14">
    <source>
        <dbReference type="SAM" id="Phobius"/>
    </source>
</evidence>
<proteinExistence type="inferred from homology"/>
<keyword evidence="16" id="KW-1185">Reference proteome</keyword>
<evidence type="ECO:0000256" key="5">
    <source>
        <dbReference type="ARBA" id="ARBA00022692"/>
    </source>
</evidence>
<keyword evidence="10 14" id="KW-0472">Membrane</keyword>
<evidence type="ECO:0000256" key="4">
    <source>
        <dbReference type="ARBA" id="ARBA00022538"/>
    </source>
</evidence>
<dbReference type="GO" id="GO:0016020">
    <property type="term" value="C:membrane"/>
    <property type="evidence" value="ECO:0007669"/>
    <property type="project" value="UniProtKB-SubCell"/>
</dbReference>
<comment type="similarity">
    <text evidence="2">Belongs to the TMEM175 family.</text>
</comment>
<dbReference type="Pfam" id="PF06736">
    <property type="entry name" value="TMEM175"/>
    <property type="match status" value="1"/>
</dbReference>
<dbReference type="InterPro" id="IPR010617">
    <property type="entry name" value="TMEM175-like"/>
</dbReference>
<dbReference type="KEGG" id="phon:BH719_02680"/>
<evidence type="ECO:0000256" key="12">
    <source>
        <dbReference type="ARBA" id="ARBA00034430"/>
    </source>
</evidence>
<evidence type="ECO:0000256" key="1">
    <source>
        <dbReference type="ARBA" id="ARBA00004141"/>
    </source>
</evidence>